<evidence type="ECO:0000259" key="1">
    <source>
        <dbReference type="Pfam" id="PF08242"/>
    </source>
</evidence>
<keyword evidence="3" id="KW-1185">Reference proteome</keyword>
<dbReference type="EMBL" id="JBHUMJ010000002">
    <property type="protein sequence ID" value="MFD2700565.1"/>
    <property type="molecule type" value="Genomic_DNA"/>
</dbReference>
<name>A0ABW5SPN1_9BACL</name>
<feature type="domain" description="Methyltransferase type 12" evidence="1">
    <location>
        <begin position="33"/>
        <end position="121"/>
    </location>
</feature>
<dbReference type="InterPro" id="IPR013217">
    <property type="entry name" value="Methyltransf_12"/>
</dbReference>
<dbReference type="GO" id="GO:0032259">
    <property type="term" value="P:methylation"/>
    <property type="evidence" value="ECO:0007669"/>
    <property type="project" value="UniProtKB-KW"/>
</dbReference>
<dbReference type="GO" id="GO:0008168">
    <property type="term" value="F:methyltransferase activity"/>
    <property type="evidence" value="ECO:0007669"/>
    <property type="project" value="UniProtKB-KW"/>
</dbReference>
<organism evidence="2 3">
    <name type="scientific">Paenibacillus shunpengii</name>
    <dbReference type="NCBI Taxonomy" id="2054424"/>
    <lineage>
        <taxon>Bacteria</taxon>
        <taxon>Bacillati</taxon>
        <taxon>Bacillota</taxon>
        <taxon>Bacilli</taxon>
        <taxon>Bacillales</taxon>
        <taxon>Paenibacillaceae</taxon>
        <taxon>Paenibacillus</taxon>
    </lineage>
</organism>
<sequence length="247" mass="27337">MNIEASANQANHSGPQNNDLISLLQPAAGERILDVGCGNGNLTAKIAAASAIPTGIDASEEIIAKAKLNYPELQLSVEDARYYKTEIPYDAVFSNAVLHWIKDAPTVVSSIGSALRNGGRFVAEFAASGNTAIILTAIRAELEQYGYEWEGRNPWYHPTIGEYSSLLEQMGFKVIFAQHMDRKSPLKGGMGIRNWMDNFSSYLFRGVTAEHQALIYDAVEERVRSELYKDGHWMIDISRLRIAAIKQ</sequence>
<gene>
    <name evidence="2" type="ORF">ACFSVM_08785</name>
</gene>
<dbReference type="PANTHER" id="PTHR43861:SF1">
    <property type="entry name" value="TRANS-ACONITATE 2-METHYLTRANSFERASE"/>
    <property type="match status" value="1"/>
</dbReference>
<keyword evidence="2" id="KW-0808">Transferase</keyword>
<dbReference type="Proteomes" id="UP001597540">
    <property type="component" value="Unassembled WGS sequence"/>
</dbReference>
<dbReference type="InterPro" id="IPR029063">
    <property type="entry name" value="SAM-dependent_MTases_sf"/>
</dbReference>
<protein>
    <submittedName>
        <fullName evidence="2">Class I SAM-dependent methyltransferase</fullName>
    </submittedName>
</protein>
<dbReference type="Pfam" id="PF08242">
    <property type="entry name" value="Methyltransf_12"/>
    <property type="match status" value="1"/>
</dbReference>
<comment type="caution">
    <text evidence="2">The sequence shown here is derived from an EMBL/GenBank/DDBJ whole genome shotgun (WGS) entry which is preliminary data.</text>
</comment>
<keyword evidence="2" id="KW-0489">Methyltransferase</keyword>
<dbReference type="PANTHER" id="PTHR43861">
    <property type="entry name" value="TRANS-ACONITATE 2-METHYLTRANSFERASE-RELATED"/>
    <property type="match status" value="1"/>
</dbReference>
<evidence type="ECO:0000313" key="2">
    <source>
        <dbReference type="EMBL" id="MFD2700565.1"/>
    </source>
</evidence>
<evidence type="ECO:0000313" key="3">
    <source>
        <dbReference type="Proteomes" id="UP001597540"/>
    </source>
</evidence>
<accession>A0ABW5SPN1</accession>
<dbReference type="SUPFAM" id="SSF53335">
    <property type="entry name" value="S-adenosyl-L-methionine-dependent methyltransferases"/>
    <property type="match status" value="1"/>
</dbReference>
<dbReference type="CDD" id="cd02440">
    <property type="entry name" value="AdoMet_MTases"/>
    <property type="match status" value="1"/>
</dbReference>
<dbReference type="RefSeq" id="WP_379261498.1">
    <property type="nucleotide sequence ID" value="NZ_JBHUMJ010000002.1"/>
</dbReference>
<dbReference type="Gene3D" id="3.40.50.150">
    <property type="entry name" value="Vaccinia Virus protein VP39"/>
    <property type="match status" value="1"/>
</dbReference>
<reference evidence="3" key="1">
    <citation type="journal article" date="2019" name="Int. J. Syst. Evol. Microbiol.">
        <title>The Global Catalogue of Microorganisms (GCM) 10K type strain sequencing project: providing services to taxonomists for standard genome sequencing and annotation.</title>
        <authorList>
            <consortium name="The Broad Institute Genomics Platform"/>
            <consortium name="The Broad Institute Genome Sequencing Center for Infectious Disease"/>
            <person name="Wu L."/>
            <person name="Ma J."/>
        </authorList>
    </citation>
    <scope>NUCLEOTIDE SEQUENCE [LARGE SCALE GENOMIC DNA]</scope>
    <source>
        <strain evidence="3">KCTC 33849</strain>
    </source>
</reference>
<proteinExistence type="predicted"/>